<dbReference type="Proteomes" id="UP000313359">
    <property type="component" value="Unassembled WGS sequence"/>
</dbReference>
<accession>A0A5C2SBB9</accession>
<name>A0A5C2SBB9_9APHY</name>
<dbReference type="OrthoDB" id="3256438at2759"/>
<gene>
    <name evidence="2" type="ORF">L227DRAFT_500954</name>
</gene>
<reference evidence="2" key="1">
    <citation type="journal article" date="2018" name="Genome Biol. Evol.">
        <title>Genomics and development of Lentinus tigrinus, a white-rot wood-decaying mushroom with dimorphic fruiting bodies.</title>
        <authorList>
            <person name="Wu B."/>
            <person name="Xu Z."/>
            <person name="Knudson A."/>
            <person name="Carlson A."/>
            <person name="Chen N."/>
            <person name="Kovaka S."/>
            <person name="LaButti K."/>
            <person name="Lipzen A."/>
            <person name="Pennachio C."/>
            <person name="Riley R."/>
            <person name="Schakwitz W."/>
            <person name="Umezawa K."/>
            <person name="Ohm R.A."/>
            <person name="Grigoriev I.V."/>
            <person name="Nagy L.G."/>
            <person name="Gibbons J."/>
            <person name="Hibbett D."/>
        </authorList>
    </citation>
    <scope>NUCLEOTIDE SEQUENCE [LARGE SCALE GENOMIC DNA]</scope>
    <source>
        <strain evidence="2">ALCF2SS1-6</strain>
    </source>
</reference>
<evidence type="ECO:0000313" key="3">
    <source>
        <dbReference type="Proteomes" id="UP000313359"/>
    </source>
</evidence>
<feature type="region of interest" description="Disordered" evidence="1">
    <location>
        <begin position="111"/>
        <end position="143"/>
    </location>
</feature>
<proteinExistence type="predicted"/>
<protein>
    <submittedName>
        <fullName evidence="2">Uncharacterized protein</fullName>
    </submittedName>
</protein>
<dbReference type="AlphaFoldDB" id="A0A5C2SBB9"/>
<evidence type="ECO:0000313" key="2">
    <source>
        <dbReference type="EMBL" id="RPD61135.1"/>
    </source>
</evidence>
<evidence type="ECO:0000256" key="1">
    <source>
        <dbReference type="SAM" id="MobiDB-lite"/>
    </source>
</evidence>
<dbReference type="STRING" id="1328759.A0A5C2SBB9"/>
<dbReference type="EMBL" id="ML122263">
    <property type="protein sequence ID" value="RPD61135.1"/>
    <property type="molecule type" value="Genomic_DNA"/>
</dbReference>
<sequence>MSCAVMLPPSATQPSFLPRKRTMSFSVPTPIKSARTPLRRTGSYLSLADMQTAEYTPLYGREGPSKSYSAFDSLVIGHYDPRMRKRRIASPRSPSIQASSALKAASSHIILTSRRTAPKPRRSSPLAPVQKSLPERPSLPCTKKREPDLYRTAIETRMRLSPVGRNILAMGPRIAMSMSVITATEALESLVAAHGDCDMPDMPALSASWVDLSQEDWEMVEPDA</sequence>
<organism evidence="2 3">
    <name type="scientific">Lentinus tigrinus ALCF2SS1-6</name>
    <dbReference type="NCBI Taxonomy" id="1328759"/>
    <lineage>
        <taxon>Eukaryota</taxon>
        <taxon>Fungi</taxon>
        <taxon>Dikarya</taxon>
        <taxon>Basidiomycota</taxon>
        <taxon>Agaricomycotina</taxon>
        <taxon>Agaricomycetes</taxon>
        <taxon>Polyporales</taxon>
        <taxon>Polyporaceae</taxon>
        <taxon>Lentinus</taxon>
    </lineage>
</organism>
<keyword evidence="3" id="KW-1185">Reference proteome</keyword>